<feature type="domain" description="Zinc finger PHD-type" evidence="9">
    <location>
        <begin position="782"/>
        <end position="836"/>
    </location>
</feature>
<dbReference type="Pfam" id="PF12998">
    <property type="entry name" value="ING"/>
    <property type="match status" value="1"/>
</dbReference>
<feature type="compositionally biased region" description="Low complexity" evidence="8">
    <location>
        <begin position="645"/>
        <end position="673"/>
    </location>
</feature>
<evidence type="ECO:0000313" key="12">
    <source>
        <dbReference type="Proteomes" id="UP001583172"/>
    </source>
</evidence>
<feature type="domain" description="Inhibitor of growth protein N-terminal histone-binding" evidence="10">
    <location>
        <begin position="63"/>
        <end position="198"/>
    </location>
</feature>
<keyword evidence="4" id="KW-0863">Zinc-finger</keyword>
<dbReference type="InterPro" id="IPR028651">
    <property type="entry name" value="ING_fam"/>
</dbReference>
<sequence length="903" mass="93917">MMRTSKTPVAPDGAISATSATASGRRQPVRQARVNPQRTSSLNRNNPLATGPAPEQPINILPGVTHFADAITALPKELVRHFTLLKEVDAKIFAPEAALFDLLKAALDSSPPDRTVPLFPGQPATQPDAAAPAAAAAAAAPNNPFDPANLPRRALFRDTAIKIQELLVSLEEKNHVISTANDALQKQLSRIDEIWPHLEAEFSEEAKWGSETHWAYVENRQAKANDKQAERSRREGAATLSAAAQALAEEAAARSNERKQAVAAKKNSKNQADADGDKGQDSKKAQGAKSRKPLPDSGPVGLGISGAQSGAATKKRGKPEPKTNGSGPTERAMSSVYGPNATKKGTTSPRETPAPEGGSKKRKALPTSSGQAKKRQVSQIRYGLNIANSSNSRTTAGASPSVTSSPVIGSFPDPGRTGRASPAPSVTTSKPTTSRARQNSVTQSNSDTSRQRPSSAVPNKANGDSQDTPDAGHASNGVKNGTDATTQKETSVPILTKPGTLQNTDAEETPPALDPVSNGTKKDTAASSKAGDEASAGTSSKKDSAGLANQPTTAGVIKTKSGRASKPSTPSIGTFAEAASASGGNGSNSTGSGGAAMSRSRSSRNHADSVANNTASVTGSGSKDAASGGNASSAAGAKRSHKKGASVSSTAAAAAAGAEKGAGTSGASSASGADGKEKDKDAAVGNGNGNSRKAQAGAAASSSAGDRSTQGQASKDARRRDDDGFGAKADAENGHHHHHHHHKNSKKSKDEEEDEEMPDEGQEEGDEEEEEDDQNQADDDIYCYCNQGSYGEMVACDGEGCPREWFHLECVGLRVAPRGNGEFYFSLVTLFCASFFVFLNPPLTTAVCQDFDGQTLHYPPNLFQHRCHVIIRWPGLVVYLLEDDELMLTVTQPNGTARIARRG</sequence>
<dbReference type="CDD" id="cd17016">
    <property type="entry name" value="ING_Pho23p_like"/>
    <property type="match status" value="1"/>
</dbReference>
<dbReference type="EMBL" id="JAZGSY010000047">
    <property type="protein sequence ID" value="KAL1842313.1"/>
    <property type="molecule type" value="Genomic_DNA"/>
</dbReference>
<comment type="similarity">
    <text evidence="2">Belongs to the ING family.</text>
</comment>
<protein>
    <recommendedName>
        <fullName evidence="13">Inhibitor of growth protein N-terminal histone-binding domain-containing protein</fullName>
    </recommendedName>
</protein>
<dbReference type="InterPro" id="IPR013083">
    <property type="entry name" value="Znf_RING/FYVE/PHD"/>
</dbReference>
<dbReference type="InterPro" id="IPR001965">
    <property type="entry name" value="Znf_PHD"/>
</dbReference>
<feature type="compositionally biased region" description="Polar residues" evidence="8">
    <location>
        <begin position="34"/>
        <end position="48"/>
    </location>
</feature>
<dbReference type="SMART" id="SM00249">
    <property type="entry name" value="PHD"/>
    <property type="match status" value="1"/>
</dbReference>
<feature type="compositionally biased region" description="Polar residues" evidence="8">
    <location>
        <begin position="424"/>
        <end position="468"/>
    </location>
</feature>
<feature type="compositionally biased region" description="Low complexity" evidence="8">
    <location>
        <begin position="619"/>
        <end position="637"/>
    </location>
</feature>
<evidence type="ECO:0000259" key="9">
    <source>
        <dbReference type="SMART" id="SM00249"/>
    </source>
</evidence>
<evidence type="ECO:0000256" key="1">
    <source>
        <dbReference type="ARBA" id="ARBA00004123"/>
    </source>
</evidence>
<feature type="compositionally biased region" description="Basic residues" evidence="8">
    <location>
        <begin position="735"/>
        <end position="746"/>
    </location>
</feature>
<feature type="compositionally biased region" description="Polar residues" evidence="8">
    <location>
        <begin position="386"/>
        <end position="407"/>
    </location>
</feature>
<dbReference type="PANTHER" id="PTHR10333:SF42">
    <property type="entry name" value="INHIBITOR OF GROWTH PROTEIN 5"/>
    <property type="match status" value="1"/>
</dbReference>
<feature type="compositionally biased region" description="Polar residues" evidence="8">
    <location>
        <begin position="477"/>
        <end position="490"/>
    </location>
</feature>
<evidence type="ECO:0000256" key="2">
    <source>
        <dbReference type="ARBA" id="ARBA00010210"/>
    </source>
</evidence>
<comment type="subcellular location">
    <subcellularLocation>
        <location evidence="1">Nucleus</location>
    </subcellularLocation>
</comment>
<feature type="compositionally biased region" description="Gly residues" evidence="8">
    <location>
        <begin position="583"/>
        <end position="594"/>
    </location>
</feature>
<evidence type="ECO:0000256" key="8">
    <source>
        <dbReference type="SAM" id="MobiDB-lite"/>
    </source>
</evidence>
<dbReference type="PANTHER" id="PTHR10333">
    <property type="entry name" value="INHIBITOR OF GROWTH PROTEIN"/>
    <property type="match status" value="1"/>
</dbReference>
<feature type="region of interest" description="Disordered" evidence="8">
    <location>
        <begin position="1"/>
        <end position="55"/>
    </location>
</feature>
<feature type="region of interest" description="Disordered" evidence="8">
    <location>
        <begin position="118"/>
        <end position="144"/>
    </location>
</feature>
<evidence type="ECO:0000256" key="6">
    <source>
        <dbReference type="ARBA" id="ARBA00022853"/>
    </source>
</evidence>
<keyword evidence="7" id="KW-0539">Nucleus</keyword>
<feature type="compositionally biased region" description="Basic and acidic residues" evidence="8">
    <location>
        <begin position="715"/>
        <end position="734"/>
    </location>
</feature>
<evidence type="ECO:0000256" key="7">
    <source>
        <dbReference type="ARBA" id="ARBA00023242"/>
    </source>
</evidence>
<dbReference type="InterPro" id="IPR011011">
    <property type="entry name" value="Znf_FYVE_PHD"/>
</dbReference>
<evidence type="ECO:0000256" key="3">
    <source>
        <dbReference type="ARBA" id="ARBA00022723"/>
    </source>
</evidence>
<dbReference type="CDD" id="cd15505">
    <property type="entry name" value="PHD_ING"/>
    <property type="match status" value="1"/>
</dbReference>
<keyword evidence="3" id="KW-0479">Metal-binding</keyword>
<feature type="region of interest" description="Disordered" evidence="8">
    <location>
        <begin position="249"/>
        <end position="778"/>
    </location>
</feature>
<proteinExistence type="inferred from homology"/>
<evidence type="ECO:0000256" key="5">
    <source>
        <dbReference type="ARBA" id="ARBA00022833"/>
    </source>
</evidence>
<reference evidence="11 12" key="1">
    <citation type="journal article" date="2024" name="Commun. Biol.">
        <title>Comparative genomic analysis of thermophilic fungi reveals convergent evolutionary adaptations and gene losses.</title>
        <authorList>
            <person name="Steindorff A.S."/>
            <person name="Aguilar-Pontes M.V."/>
            <person name="Robinson A.J."/>
            <person name="Andreopoulos B."/>
            <person name="LaButti K."/>
            <person name="Kuo A."/>
            <person name="Mondo S."/>
            <person name="Riley R."/>
            <person name="Otillar R."/>
            <person name="Haridas S."/>
            <person name="Lipzen A."/>
            <person name="Grimwood J."/>
            <person name="Schmutz J."/>
            <person name="Clum A."/>
            <person name="Reid I.D."/>
            <person name="Moisan M.C."/>
            <person name="Butler G."/>
            <person name="Nguyen T.T.M."/>
            <person name="Dewar K."/>
            <person name="Conant G."/>
            <person name="Drula E."/>
            <person name="Henrissat B."/>
            <person name="Hansel C."/>
            <person name="Singer S."/>
            <person name="Hutchinson M.I."/>
            <person name="de Vries R.P."/>
            <person name="Natvig D.O."/>
            <person name="Powell A.J."/>
            <person name="Tsang A."/>
            <person name="Grigoriev I.V."/>
        </authorList>
    </citation>
    <scope>NUCLEOTIDE SEQUENCE [LARGE SCALE GENOMIC DNA]</scope>
    <source>
        <strain evidence="11 12">CBS 620.91</strain>
    </source>
</reference>
<dbReference type="Proteomes" id="UP001583172">
    <property type="component" value="Unassembled WGS sequence"/>
</dbReference>
<organism evidence="11 12">
    <name type="scientific">Humicola insolens</name>
    <name type="common">Soft-rot fungus</name>
    <dbReference type="NCBI Taxonomy" id="85995"/>
    <lineage>
        <taxon>Eukaryota</taxon>
        <taxon>Fungi</taxon>
        <taxon>Dikarya</taxon>
        <taxon>Ascomycota</taxon>
        <taxon>Pezizomycotina</taxon>
        <taxon>Sordariomycetes</taxon>
        <taxon>Sordariomycetidae</taxon>
        <taxon>Sordariales</taxon>
        <taxon>Chaetomiaceae</taxon>
        <taxon>Mycothermus</taxon>
    </lineage>
</organism>
<feature type="compositionally biased region" description="Acidic residues" evidence="8">
    <location>
        <begin position="751"/>
        <end position="778"/>
    </location>
</feature>
<dbReference type="Gene3D" id="3.30.40.10">
    <property type="entry name" value="Zinc/RING finger domain, C3HC4 (zinc finger)"/>
    <property type="match status" value="1"/>
</dbReference>
<evidence type="ECO:0000256" key="4">
    <source>
        <dbReference type="ARBA" id="ARBA00022771"/>
    </source>
</evidence>
<evidence type="ECO:0000259" key="10">
    <source>
        <dbReference type="SMART" id="SM01408"/>
    </source>
</evidence>
<feature type="compositionally biased region" description="Low complexity" evidence="8">
    <location>
        <begin position="122"/>
        <end position="144"/>
    </location>
</feature>
<gene>
    <name evidence="11" type="ORF">VTJ49DRAFT_5594</name>
</gene>
<dbReference type="SMART" id="SM01408">
    <property type="entry name" value="ING"/>
    <property type="match status" value="1"/>
</dbReference>
<name>A0ABR3VLQ4_HUMIN</name>
<keyword evidence="5" id="KW-0862">Zinc</keyword>
<evidence type="ECO:0008006" key="13">
    <source>
        <dbReference type="Google" id="ProtNLM"/>
    </source>
</evidence>
<feature type="compositionally biased region" description="Basic and acidic residues" evidence="8">
    <location>
        <begin position="275"/>
        <end position="284"/>
    </location>
</feature>
<dbReference type="SUPFAM" id="SSF57903">
    <property type="entry name" value="FYVE/PHD zinc finger"/>
    <property type="match status" value="1"/>
</dbReference>
<dbReference type="InterPro" id="IPR024610">
    <property type="entry name" value="ING_N_histone-binding"/>
</dbReference>
<feature type="compositionally biased region" description="Low complexity" evidence="8">
    <location>
        <begin position="694"/>
        <end position="705"/>
    </location>
</feature>
<keyword evidence="6" id="KW-0156">Chromatin regulator</keyword>
<comment type="caution">
    <text evidence="11">The sequence shown here is derived from an EMBL/GenBank/DDBJ whole genome shotgun (WGS) entry which is preliminary data.</text>
</comment>
<feature type="compositionally biased region" description="Basic and acidic residues" evidence="8">
    <location>
        <begin position="251"/>
        <end position="260"/>
    </location>
</feature>
<keyword evidence="12" id="KW-1185">Reference proteome</keyword>
<evidence type="ECO:0000313" key="11">
    <source>
        <dbReference type="EMBL" id="KAL1842313.1"/>
    </source>
</evidence>
<accession>A0ABR3VLQ4</accession>